<sequence>MYDPTRPPDVHFAVERVTGGPLFADDAPELVSASGYNRHALRSSMIDFHYRRAVAVVWPRALAADALRSGGLPAAQHLLGRRLAAGADAGAADVAAALDFVADELGQVSAGEGGRWYCRGRFMGMGGMEDAACKALAAVARGPREAAGAALAAAAGGLAGTQGVFTPKVAAALLNAIVAVGCPPDASAALAALAAAQAASQAPACAQLALAAAAAGRAPLAQAVADAAAAAVLAPAAAAASQAPNATGAPPALAPAAGALSQDAMVAVADMLAQLPPCRRHLAALAAAAVARPDAKALLKRLLALPSLSGAAGDPEAAAAVAALCEARRGHLEGQGRPAFSWEMPDAVVPNCPDIQAFLRGPEQSVRFTKFLSGVVHARTMAQRLFNSTRPKDKVPGCAQGRAARRRGGGGGAANYSATAEAGGKGKSAWLQVTKTRAWFDAQAGEAAADAANSGALDALMARAEAALAARGG</sequence>
<dbReference type="OrthoDB" id="5986521at2759"/>
<evidence type="ECO:0000256" key="1">
    <source>
        <dbReference type="SAM" id="MobiDB-lite"/>
    </source>
</evidence>
<protein>
    <submittedName>
        <fullName evidence="2">Uncharacterized protein</fullName>
    </submittedName>
</protein>
<reference evidence="2 3" key="1">
    <citation type="journal article" date="2013" name="BMC Genomics">
        <title>Reconstruction of the lipid metabolism for the microalga Monoraphidium neglectum from its genome sequence reveals characteristics suitable for biofuel production.</title>
        <authorList>
            <person name="Bogen C."/>
            <person name="Al-Dilaimi A."/>
            <person name="Albersmeier A."/>
            <person name="Wichmann J."/>
            <person name="Grundmann M."/>
            <person name="Rupp O."/>
            <person name="Lauersen K.J."/>
            <person name="Blifernez-Klassen O."/>
            <person name="Kalinowski J."/>
            <person name="Goesmann A."/>
            <person name="Mussgnug J.H."/>
            <person name="Kruse O."/>
        </authorList>
    </citation>
    <scope>NUCLEOTIDE SEQUENCE [LARGE SCALE GENOMIC DNA]</scope>
    <source>
        <strain evidence="2 3">SAG 48.87</strain>
    </source>
</reference>
<accession>A0A0D2JQ58</accession>
<dbReference type="EMBL" id="KK101350">
    <property type="protein sequence ID" value="KIZ01203.1"/>
    <property type="molecule type" value="Genomic_DNA"/>
</dbReference>
<organism evidence="2 3">
    <name type="scientific">Monoraphidium neglectum</name>
    <dbReference type="NCBI Taxonomy" id="145388"/>
    <lineage>
        <taxon>Eukaryota</taxon>
        <taxon>Viridiplantae</taxon>
        <taxon>Chlorophyta</taxon>
        <taxon>core chlorophytes</taxon>
        <taxon>Chlorophyceae</taxon>
        <taxon>CS clade</taxon>
        <taxon>Sphaeropleales</taxon>
        <taxon>Selenastraceae</taxon>
        <taxon>Monoraphidium</taxon>
    </lineage>
</organism>
<dbReference type="GeneID" id="25739633"/>
<dbReference type="AlphaFoldDB" id="A0A0D2JQ58"/>
<keyword evidence="3" id="KW-1185">Reference proteome</keyword>
<evidence type="ECO:0000313" key="3">
    <source>
        <dbReference type="Proteomes" id="UP000054498"/>
    </source>
</evidence>
<gene>
    <name evidence="2" type="ORF">MNEG_6757</name>
</gene>
<proteinExistence type="predicted"/>
<feature type="region of interest" description="Disordered" evidence="1">
    <location>
        <begin position="389"/>
        <end position="415"/>
    </location>
</feature>
<evidence type="ECO:0000313" key="2">
    <source>
        <dbReference type="EMBL" id="KIZ01203.1"/>
    </source>
</evidence>
<name>A0A0D2JQ58_9CHLO</name>
<dbReference type="KEGG" id="mng:MNEG_6757"/>
<dbReference type="Proteomes" id="UP000054498">
    <property type="component" value="Unassembled WGS sequence"/>
</dbReference>
<dbReference type="RefSeq" id="XP_013900222.1">
    <property type="nucleotide sequence ID" value="XM_014044768.1"/>
</dbReference>